<feature type="transmembrane region" description="Helical" evidence="1">
    <location>
        <begin position="15"/>
        <end position="39"/>
    </location>
</feature>
<keyword evidence="1" id="KW-0812">Transmembrane</keyword>
<name>A0A8S4AA15_9EUPU</name>
<evidence type="ECO:0000313" key="2">
    <source>
        <dbReference type="EMBL" id="CAG5135806.1"/>
    </source>
</evidence>
<sequence length="94" mass="10292">LLPPPQDDDSSYDKMFIAVIVLGVLAATFCLPLTVCLVCPRAFHFVCERACPSFCAVSFEIMVDGCHRVWYGSKRTADKYLFVAPKEGGGGLMV</sequence>
<comment type="caution">
    <text evidence="2">The sequence shown here is derived from an EMBL/GenBank/DDBJ whole genome shotgun (WGS) entry which is preliminary data.</text>
</comment>
<dbReference type="Proteomes" id="UP000678393">
    <property type="component" value="Unassembled WGS sequence"/>
</dbReference>
<feature type="non-terminal residue" evidence="2">
    <location>
        <position position="1"/>
    </location>
</feature>
<keyword evidence="3" id="KW-1185">Reference proteome</keyword>
<keyword evidence="1" id="KW-0472">Membrane</keyword>
<dbReference type="AlphaFoldDB" id="A0A8S4AA15"/>
<dbReference type="EMBL" id="CAJHNH020008458">
    <property type="protein sequence ID" value="CAG5135806.1"/>
    <property type="molecule type" value="Genomic_DNA"/>
</dbReference>
<proteinExistence type="predicted"/>
<reference evidence="2" key="1">
    <citation type="submission" date="2021-04" db="EMBL/GenBank/DDBJ databases">
        <authorList>
            <consortium name="Molecular Ecology Group"/>
        </authorList>
    </citation>
    <scope>NUCLEOTIDE SEQUENCE</scope>
</reference>
<evidence type="ECO:0000313" key="3">
    <source>
        <dbReference type="Proteomes" id="UP000678393"/>
    </source>
</evidence>
<gene>
    <name evidence="2" type="ORF">CUNI_LOCUS21364</name>
</gene>
<dbReference type="OrthoDB" id="6066069at2759"/>
<protein>
    <submittedName>
        <fullName evidence="2">Uncharacterized protein</fullName>
    </submittedName>
</protein>
<organism evidence="2 3">
    <name type="scientific">Candidula unifasciata</name>
    <dbReference type="NCBI Taxonomy" id="100452"/>
    <lineage>
        <taxon>Eukaryota</taxon>
        <taxon>Metazoa</taxon>
        <taxon>Spiralia</taxon>
        <taxon>Lophotrochozoa</taxon>
        <taxon>Mollusca</taxon>
        <taxon>Gastropoda</taxon>
        <taxon>Heterobranchia</taxon>
        <taxon>Euthyneura</taxon>
        <taxon>Panpulmonata</taxon>
        <taxon>Eupulmonata</taxon>
        <taxon>Stylommatophora</taxon>
        <taxon>Helicina</taxon>
        <taxon>Helicoidea</taxon>
        <taxon>Geomitridae</taxon>
        <taxon>Candidula</taxon>
    </lineage>
</organism>
<keyword evidence="1" id="KW-1133">Transmembrane helix</keyword>
<evidence type="ECO:0000256" key="1">
    <source>
        <dbReference type="SAM" id="Phobius"/>
    </source>
</evidence>
<accession>A0A8S4AA15</accession>